<dbReference type="AlphaFoldDB" id="A0A345T5D0"/>
<protein>
    <submittedName>
        <fullName evidence="1">Integrase</fullName>
    </submittedName>
</protein>
<dbReference type="Proteomes" id="UP000249340">
    <property type="component" value="Chromosome"/>
</dbReference>
<name>A0A345T5D0_9ACTN</name>
<evidence type="ECO:0000313" key="1">
    <source>
        <dbReference type="EMBL" id="AXI81185.1"/>
    </source>
</evidence>
<organism evidence="1 2">
    <name type="scientific">Peterkaempfera bronchialis</name>
    <dbReference type="NCBI Taxonomy" id="2126346"/>
    <lineage>
        <taxon>Bacteria</taxon>
        <taxon>Bacillati</taxon>
        <taxon>Actinomycetota</taxon>
        <taxon>Actinomycetes</taxon>
        <taxon>Kitasatosporales</taxon>
        <taxon>Streptomycetaceae</taxon>
        <taxon>Peterkaempfera</taxon>
    </lineage>
</organism>
<dbReference type="KEGG" id="stri:C7M71_005265"/>
<keyword evidence="2" id="KW-1185">Reference proteome</keyword>
<dbReference type="OrthoDB" id="3541350at2"/>
<evidence type="ECO:0000313" key="2">
    <source>
        <dbReference type="Proteomes" id="UP000249340"/>
    </source>
</evidence>
<reference evidence="2" key="1">
    <citation type="submission" date="2018-07" db="EMBL/GenBank/DDBJ databases">
        <title>Streptacidiphilus bronchialis DSM 106435 chromosome.</title>
        <authorList>
            <person name="Batra D."/>
            <person name="Gulvik C.A."/>
        </authorList>
    </citation>
    <scope>NUCLEOTIDE SEQUENCE [LARGE SCALE GENOMIC DNA]</scope>
    <source>
        <strain evidence="2">DSM 106435</strain>
    </source>
</reference>
<dbReference type="EMBL" id="CP031264">
    <property type="protein sequence ID" value="AXI81185.1"/>
    <property type="molecule type" value="Genomic_DNA"/>
</dbReference>
<sequence length="57" mass="5886">MTQAEVAALPAVVDLGVANRAFGLGRSTGYRRVKAGTYPCPVIHLPGGGYRVASAEI</sequence>
<proteinExistence type="predicted"/>
<gene>
    <name evidence="1" type="ORF">C7M71_005265</name>
</gene>
<accession>A0A345T5D0</accession>